<dbReference type="SUPFAM" id="SSF53335">
    <property type="entry name" value="S-adenosyl-L-methionine-dependent methyltransferases"/>
    <property type="match status" value="1"/>
</dbReference>
<dbReference type="InterPro" id="IPR029063">
    <property type="entry name" value="SAM-dependent_MTases_sf"/>
</dbReference>
<keyword evidence="3" id="KW-0547">Nucleotide-binding</keyword>
<proteinExistence type="predicted"/>
<dbReference type="SUPFAM" id="SSF52540">
    <property type="entry name" value="P-loop containing nucleoside triphosphate hydrolases"/>
    <property type="match status" value="2"/>
</dbReference>
<dbReference type="PANTHER" id="PTHR41313:SF1">
    <property type="entry name" value="DNA METHYLASE ADENINE-SPECIFIC DOMAIN-CONTAINING PROTEIN"/>
    <property type="match status" value="1"/>
</dbReference>
<keyword evidence="3" id="KW-0067">ATP-binding</keyword>
<sequence length="1638" mass="181413">MQEKISGWSGWGAVPALFDEKNSDYAKDRELLREYLDPEMYAAASRSTINAHYTDPDLVRVMWDALHEYGFDGGAVLEPGSGSGNFLGAIPEDLLATTHLTGVELDPIAANISRALYPDANVRTESFADSPFPAGSFDAAIGNVPFGPIRLHDQRHNAANLPIHDHFLIKTVDLLRPGGTAMVLTSHYTLDKRDETARRAMFEQADLVAAVRLPTGAHRRGGGTEVVTDVLVLRRRLPHEEPGDDSWLSSYPFEGDVRINGHYKNHPEDVLGETTVGHGLYGVGLEVKNGDLAAIPERLSERLTARLSQASERGRGHAPETRENAPQWTPDELVAKTLESSGRFAGHIEARGEGFVQLINGEAEELKVPKNRRAEMQSLLDLRDTTRALLEAEAESSEDTAATRSLRSRLNSQYDAYLERFGPINRVDHRRTGRTDQDGKDIFARVLPRAVSVFASDPFAAPVRALEIFDEGTGEARKAAIFQRRVIERRMPVTRADSPADALPISLDQRGEVDLTLIAGLLQSSEDEARTMLGTLVFDDPETRQTIAAAEYLSGDVRTKLEQAHAAAEENPAFQVNVEALTPIIPTDLGPDEIHPSLGAVWIPAEDVQDFLQETLGDPGVEVRHGAGAMWSVRGNRRSVAATSTWGTERLNALEIATRLMQQQEIVVRDEIEHPDGAISRVINPEETDAAGEKAAALRDRFAEWVWADPERTDRLTEAYNKMFNSTVLRAYDGKHLTLPGMATWFTPHPHQLAAVHRITSEPSVGLFHQVGAGKTAEMVMGAMELRRLGMVNKPAIVVPNHMLEQFSREFLALYPRANVLAAGREDLGKDKRRLFVAQAATGDWDAIIMTRGAFSALGVSAETQQAYMSREQDALRESMSRLSSDDSADTRMVKRMETALLNQEERMKKALDQRRDTGLTFEQLGIDYLMVDELHDYKNMRVVSSIRDVAHVGADRAIDLDMKLDYLRRTNGDRVFTGATATPIANSIAEAYVMQRYIRPDLLEDVGITDFDSWAATFGEPVTQVELAPEGGGNYRTNTRFARFRNVPELLRLWHVAADVKTAEDLPYLKRPDLRERPDGQRSPESILVTPSQTLRDYVADLGERAERVRSRAVDPTTDNMLKISSNGRAAALDLRLVDLDQPEDELFSIPTKLEVAADRIVQVWLHNRDNTYPSPSDEGDQPAKGALQIVFSDLGTPSGDGFNAYGHLKELLVDRGMDPDRVRFIHEANNDRKKALLFEQCRTGGVDVIIGSTSKMGVGTNIQDRAVALHHLDCPWRPADIEQREGRILRQGNLNPEVGIYRYVVEGSFDAYSWQTVERKAKFIDQLMRGSLDRRDIEDIGDSTLSFNEVKALASGDDLVLTRAEVEQEVATLTRLQRSHAREQTSLRHKIIAAERDISVHESRLPRIERAIEKSIDTKGDLFRAVVNGIPTSERSVAATNVRHLMGKHHSTLNRHSRPEAAVKDALQLGGHSFDGHLRLTWVGEDVVQLRLSDVPEVAVDVSLSDTGHGVITRLENAIAGLPRTLSDAQANLDRAVGERDAAQASLGAPFPREAELTDARSRLENIDKEMSRKQNPPEVSAPQKVEESPHVDPCVAATPERATKYINEIRDGLNRSALLAGRQPPPPTPPAGPSI</sequence>
<dbReference type="CDD" id="cd02440">
    <property type="entry name" value="AdoMet_MTases"/>
    <property type="match status" value="1"/>
</dbReference>
<dbReference type="InterPro" id="IPR027417">
    <property type="entry name" value="P-loop_NTPase"/>
</dbReference>
<protein>
    <submittedName>
        <fullName evidence="3">Helicase</fullName>
    </submittedName>
</protein>
<keyword evidence="3" id="KW-0378">Hydrolase</keyword>
<dbReference type="EMBL" id="CP062789">
    <property type="protein sequence ID" value="QOK24199.1"/>
    <property type="molecule type" value="Genomic_DNA"/>
</dbReference>
<dbReference type="InterPro" id="IPR001650">
    <property type="entry name" value="Helicase_C-like"/>
</dbReference>
<organism evidence="3 4">
    <name type="scientific">Janibacter indicus</name>
    <dbReference type="NCBI Taxonomy" id="857417"/>
    <lineage>
        <taxon>Bacteria</taxon>
        <taxon>Bacillati</taxon>
        <taxon>Actinomycetota</taxon>
        <taxon>Actinomycetes</taxon>
        <taxon>Micrococcales</taxon>
        <taxon>Intrasporangiaceae</taxon>
        <taxon>Janibacter</taxon>
    </lineage>
</organism>
<dbReference type="Pfam" id="PF00271">
    <property type="entry name" value="Helicase_C"/>
    <property type="match status" value="1"/>
</dbReference>
<gene>
    <name evidence="3" type="ORF">IGS73_07525</name>
</gene>
<dbReference type="InterPro" id="IPR014001">
    <property type="entry name" value="Helicase_ATP-bd"/>
</dbReference>
<dbReference type="Proteomes" id="UP000593998">
    <property type="component" value="Chromosome"/>
</dbReference>
<evidence type="ECO:0000313" key="3">
    <source>
        <dbReference type="EMBL" id="QOK24199.1"/>
    </source>
</evidence>
<feature type="domain" description="Helicase C-terminal" evidence="2">
    <location>
        <begin position="1169"/>
        <end position="1350"/>
    </location>
</feature>
<dbReference type="GO" id="GO:0004386">
    <property type="term" value="F:helicase activity"/>
    <property type="evidence" value="ECO:0007669"/>
    <property type="project" value="UniProtKB-KW"/>
</dbReference>
<dbReference type="PROSITE" id="PS51194">
    <property type="entry name" value="HELICASE_CTER"/>
    <property type="match status" value="1"/>
</dbReference>
<name>A0A7L9J4H5_9MICO</name>
<reference evidence="3 4" key="1">
    <citation type="submission" date="2020-10" db="EMBL/GenBank/DDBJ databases">
        <title>Janibacter indicus TT2 genome sequence.</title>
        <authorList>
            <person name="Lee K."/>
            <person name="Ganzorig M."/>
        </authorList>
    </citation>
    <scope>NUCLEOTIDE SEQUENCE [LARGE SCALE GENOMIC DNA]</scope>
    <source>
        <strain evidence="3 4">TT2</strain>
    </source>
</reference>
<evidence type="ECO:0000256" key="1">
    <source>
        <dbReference type="SAM" id="MobiDB-lite"/>
    </source>
</evidence>
<dbReference type="SMART" id="SM00490">
    <property type="entry name" value="HELICc"/>
    <property type="match status" value="1"/>
</dbReference>
<dbReference type="PANTHER" id="PTHR41313">
    <property type="entry name" value="ADENINE-SPECIFIC METHYLTRANSFERASE"/>
    <property type="match status" value="1"/>
</dbReference>
<dbReference type="SMART" id="SM00487">
    <property type="entry name" value="DEXDc"/>
    <property type="match status" value="1"/>
</dbReference>
<evidence type="ECO:0000259" key="2">
    <source>
        <dbReference type="PROSITE" id="PS51194"/>
    </source>
</evidence>
<accession>A0A7L9J4H5</accession>
<feature type="region of interest" description="Disordered" evidence="1">
    <location>
        <begin position="1570"/>
        <end position="1599"/>
    </location>
</feature>
<dbReference type="Gene3D" id="3.40.50.150">
    <property type="entry name" value="Vaccinia Virus protein VP39"/>
    <property type="match status" value="1"/>
</dbReference>
<dbReference type="Gene3D" id="3.40.50.300">
    <property type="entry name" value="P-loop containing nucleotide triphosphate hydrolases"/>
    <property type="match status" value="2"/>
</dbReference>
<feature type="compositionally biased region" description="Pro residues" evidence="1">
    <location>
        <begin position="1626"/>
        <end position="1638"/>
    </location>
</feature>
<dbReference type="InterPro" id="IPR052933">
    <property type="entry name" value="DNA_Protect_Modify"/>
</dbReference>
<dbReference type="PRINTS" id="PR00507">
    <property type="entry name" value="N12N6MTFRASE"/>
</dbReference>
<evidence type="ECO:0000313" key="4">
    <source>
        <dbReference type="Proteomes" id="UP000593998"/>
    </source>
</evidence>
<feature type="region of interest" description="Disordered" evidence="1">
    <location>
        <begin position="1617"/>
        <end position="1638"/>
    </location>
</feature>
<keyword evidence="3" id="KW-0347">Helicase</keyword>
<dbReference type="RefSeq" id="WP_192912029.1">
    <property type="nucleotide sequence ID" value="NZ_CP062789.1"/>
</dbReference>